<comment type="caution">
    <text evidence="2">The sequence shown here is derived from an EMBL/GenBank/DDBJ whole genome shotgun (WGS) entry which is preliminary data.</text>
</comment>
<organism evidence="2 3">
    <name type="scientific">Gracilariopsis chorda</name>
    <dbReference type="NCBI Taxonomy" id="448386"/>
    <lineage>
        <taxon>Eukaryota</taxon>
        <taxon>Rhodophyta</taxon>
        <taxon>Florideophyceae</taxon>
        <taxon>Rhodymeniophycidae</taxon>
        <taxon>Gracilariales</taxon>
        <taxon>Gracilariaceae</taxon>
        <taxon>Gracilariopsis</taxon>
    </lineage>
</organism>
<accession>A0A2V3J1K0</accession>
<dbReference type="EMBL" id="NBIV01000015">
    <property type="protein sequence ID" value="PXF48296.1"/>
    <property type="molecule type" value="Genomic_DNA"/>
</dbReference>
<feature type="domain" description="Carbamoyltransferase" evidence="1">
    <location>
        <begin position="80"/>
        <end position="320"/>
    </location>
</feature>
<dbReference type="AlphaFoldDB" id="A0A2V3J1K0"/>
<sequence length="322" mass="36813">MDALTTEDESPEEIASRVKLVVANNHHFRILPFEQRLPFQVSMNYVPSSYLSPWNLIGSPVRYLQQSEMYAPEATKVELSHHLAHAFSAVFACPFDRGLVVIMDGMGDSLDDWLAARCRDERHYFCESSCPLFVRDAPDFREFPKDVGHRPGISFREAETAYVFERRHDGVHFSRVYKRWTPENAPSELANHSFEEMDSIGAMYSRVSALIFKDWNNCGKVMGLAPYGQKESDSFEDKRLFIHGHLYDGSIEMDTGRMIGMTHSSKSMADCDDTSEGKRLRHYFEQLAHRMQRDLEVTVADFISNLIDQTGEQNLILAGGSH</sequence>
<dbReference type="Pfam" id="PF02543">
    <property type="entry name" value="Carbam_trans_N"/>
    <property type="match status" value="1"/>
</dbReference>
<name>A0A2V3J1K0_9FLOR</name>
<dbReference type="Proteomes" id="UP000247409">
    <property type="component" value="Unassembled WGS sequence"/>
</dbReference>
<dbReference type="PANTHER" id="PTHR34847:SF1">
    <property type="entry name" value="NODULATION PROTEIN U"/>
    <property type="match status" value="1"/>
</dbReference>
<protein>
    <recommendedName>
        <fullName evidence="1">Carbamoyltransferase domain-containing protein</fullName>
    </recommendedName>
</protein>
<dbReference type="InterPro" id="IPR003696">
    <property type="entry name" value="Carbtransf_dom"/>
</dbReference>
<gene>
    <name evidence="2" type="ORF">BWQ96_01985</name>
</gene>
<evidence type="ECO:0000313" key="2">
    <source>
        <dbReference type="EMBL" id="PXF48296.1"/>
    </source>
</evidence>
<dbReference type="InterPro" id="IPR051338">
    <property type="entry name" value="NodU/CmcH_Carbamoyltrnsfr"/>
</dbReference>
<dbReference type="Gene3D" id="3.30.420.40">
    <property type="match status" value="1"/>
</dbReference>
<reference evidence="2 3" key="1">
    <citation type="journal article" date="2018" name="Mol. Biol. Evol.">
        <title>Analysis of the draft genome of the red seaweed Gracilariopsis chorda provides insights into genome size evolution in Rhodophyta.</title>
        <authorList>
            <person name="Lee J."/>
            <person name="Yang E.C."/>
            <person name="Graf L."/>
            <person name="Yang J.H."/>
            <person name="Qiu H."/>
            <person name="Zel Zion U."/>
            <person name="Chan C.X."/>
            <person name="Stephens T.G."/>
            <person name="Weber A.P.M."/>
            <person name="Boo G.H."/>
            <person name="Boo S.M."/>
            <person name="Kim K.M."/>
            <person name="Shin Y."/>
            <person name="Jung M."/>
            <person name="Lee S.J."/>
            <person name="Yim H.S."/>
            <person name="Lee J.H."/>
            <person name="Bhattacharya D."/>
            <person name="Yoon H.S."/>
        </authorList>
    </citation>
    <scope>NUCLEOTIDE SEQUENCE [LARGE SCALE GENOMIC DNA]</scope>
    <source>
        <strain evidence="2 3">SKKU-2015</strain>
        <tissue evidence="2">Whole body</tissue>
    </source>
</reference>
<proteinExistence type="predicted"/>
<dbReference type="GO" id="GO:0003824">
    <property type="term" value="F:catalytic activity"/>
    <property type="evidence" value="ECO:0007669"/>
    <property type="project" value="InterPro"/>
</dbReference>
<dbReference type="PANTHER" id="PTHR34847">
    <property type="entry name" value="NODULATION PROTEIN U"/>
    <property type="match status" value="1"/>
</dbReference>
<evidence type="ECO:0000313" key="3">
    <source>
        <dbReference type="Proteomes" id="UP000247409"/>
    </source>
</evidence>
<keyword evidence="3" id="KW-1185">Reference proteome</keyword>
<dbReference type="STRING" id="448386.A0A2V3J1K0"/>
<dbReference type="OrthoDB" id="414294at2759"/>
<evidence type="ECO:0000259" key="1">
    <source>
        <dbReference type="Pfam" id="PF02543"/>
    </source>
</evidence>